<feature type="region of interest" description="Disordered" evidence="1">
    <location>
        <begin position="1"/>
        <end position="38"/>
    </location>
</feature>
<evidence type="ECO:0000313" key="3">
    <source>
        <dbReference type="EMBL" id="ORB50923.1"/>
    </source>
</evidence>
<dbReference type="AlphaFoldDB" id="A0A1X0IRA5"/>
<protein>
    <recommendedName>
        <fullName evidence="2">DUF1214 domain-containing protein</fullName>
    </recommendedName>
</protein>
<dbReference type="Pfam" id="PF17963">
    <property type="entry name" value="Big_9"/>
    <property type="match status" value="1"/>
</dbReference>
<sequence length="592" mass="64116">MRKSSHATSDTRVTSAQSQRPTKRVAARRVRADDGPARLPAPDAALAGAAQWIRRHVDAAFFNTAPTISFDPAQNGTSQYGMVTGNLNGADREGDRISYLLTSAPAHGSVVIRPDGTFSYVPTDEFAATGGTDTFMVRADDHSGNPPHINLAGLLHADPADGQTQISVTVAAGSTAPPEQLQMEVLAAQIANSPRLQWTKNVLRPWWFAMAALKYLPAGGLDRGNISRLNQALDEFTFGVAMRMVNTDPSRPQVLTYEIPPHAWGPSVVPGGRWAYDNPDSIYRTIPVNAKYSYVITGKFVGDPPADLNFSVYTDPNVTNSVDNIGLHDLVVNPDGTFTITVNTAPDDGTPNHLHMTHAAQQVFIRDTLGQWTDSPVELSVIRVDGLPAGTPKTYAQMVDSAVSLALTSGVALYGLMLLPFIQPVNSLGKPTHTFGTLSTQRQSSTLFRLDDDQAMVVTVTLGDAGYFTTPITDAWTITPDYWNHQTSLNSAQAVQNPDGSYTLVISRTDPGVANWVDTGGLSQGSLFVRWQLPNANPDAGSPTVTSRVVRLEDLPSMLPPDTVYVTSQQRSQQLAERQQAYDSRFDRFLTI</sequence>
<evidence type="ECO:0000256" key="1">
    <source>
        <dbReference type="SAM" id="MobiDB-lite"/>
    </source>
</evidence>
<proteinExistence type="predicted"/>
<feature type="compositionally biased region" description="Polar residues" evidence="1">
    <location>
        <begin position="1"/>
        <end position="20"/>
    </location>
</feature>
<comment type="caution">
    <text evidence="3">The sequence shown here is derived from an EMBL/GenBank/DDBJ whole genome shotgun (WGS) entry which is preliminary data.</text>
</comment>
<organism evidence="3 4">
    <name type="scientific">Mycolicibacterium rhodesiae</name>
    <name type="common">Mycobacterium rhodesiae</name>
    <dbReference type="NCBI Taxonomy" id="36814"/>
    <lineage>
        <taxon>Bacteria</taxon>
        <taxon>Bacillati</taxon>
        <taxon>Actinomycetota</taxon>
        <taxon>Actinomycetes</taxon>
        <taxon>Mycobacteriales</taxon>
        <taxon>Mycobacteriaceae</taxon>
        <taxon>Mycolicibacterium</taxon>
    </lineage>
</organism>
<reference evidence="3 4" key="1">
    <citation type="submission" date="2016-12" db="EMBL/GenBank/DDBJ databases">
        <title>The new phylogeny of genus Mycobacterium.</title>
        <authorList>
            <person name="Tortoli E."/>
            <person name="Trovato A."/>
            <person name="Cirillo D.M."/>
        </authorList>
    </citation>
    <scope>NUCLEOTIDE SEQUENCE [LARGE SCALE GENOMIC DNA]</scope>
    <source>
        <strain evidence="3 4">DSM 44223</strain>
    </source>
</reference>
<keyword evidence="4" id="KW-1185">Reference proteome</keyword>
<evidence type="ECO:0000259" key="2">
    <source>
        <dbReference type="Pfam" id="PF06742"/>
    </source>
</evidence>
<dbReference type="Pfam" id="PF06742">
    <property type="entry name" value="DUF1214"/>
    <property type="match status" value="1"/>
</dbReference>
<dbReference type="Proteomes" id="UP000192534">
    <property type="component" value="Unassembled WGS sequence"/>
</dbReference>
<feature type="domain" description="DUF1214" evidence="2">
    <location>
        <begin position="487"/>
        <end position="531"/>
    </location>
</feature>
<name>A0A1X0IRA5_MYCRH</name>
<dbReference type="RefSeq" id="WP_165760880.1">
    <property type="nucleotide sequence ID" value="NZ_JACKUO010000014.1"/>
</dbReference>
<accession>A0A1X0IRA5</accession>
<dbReference type="EMBL" id="MVIH01000009">
    <property type="protein sequence ID" value="ORB50923.1"/>
    <property type="molecule type" value="Genomic_DNA"/>
</dbReference>
<dbReference type="InterPro" id="IPR010621">
    <property type="entry name" value="DUF1214"/>
</dbReference>
<gene>
    <name evidence="3" type="ORF">BST42_19410</name>
</gene>
<evidence type="ECO:0000313" key="4">
    <source>
        <dbReference type="Proteomes" id="UP000192534"/>
    </source>
</evidence>